<evidence type="ECO:0008006" key="3">
    <source>
        <dbReference type="Google" id="ProtNLM"/>
    </source>
</evidence>
<accession>A0A3B4GP91</accession>
<organism evidence="2">
    <name type="scientific">Pundamilia nyererei</name>
    <dbReference type="NCBI Taxonomy" id="303518"/>
    <lineage>
        <taxon>Eukaryota</taxon>
        <taxon>Metazoa</taxon>
        <taxon>Chordata</taxon>
        <taxon>Craniata</taxon>
        <taxon>Vertebrata</taxon>
        <taxon>Euteleostomi</taxon>
        <taxon>Actinopterygii</taxon>
        <taxon>Neopterygii</taxon>
        <taxon>Teleostei</taxon>
        <taxon>Neoteleostei</taxon>
        <taxon>Acanthomorphata</taxon>
        <taxon>Ovalentaria</taxon>
        <taxon>Cichlomorphae</taxon>
        <taxon>Cichliformes</taxon>
        <taxon>Cichlidae</taxon>
        <taxon>African cichlids</taxon>
        <taxon>Pseudocrenilabrinae</taxon>
        <taxon>Haplochromini</taxon>
        <taxon>Pundamilia</taxon>
    </lineage>
</organism>
<sequence length="111" mass="13069">MLEGNGFSFTIKRHSGTGANSGRKRSGRPKDTTESEAKFLRVNSLRDRWLTGQQLQACRSTQVLPSLRRQNKTERLAWAMKHHHWTTEDWKKVLWTDEKNENYGTRLHNFQ</sequence>
<dbReference type="STRING" id="303518.ENSPNYP00000023308"/>
<protein>
    <recommendedName>
        <fullName evidence="3">Transposase Tc1-like domain-containing protein</fullName>
    </recommendedName>
</protein>
<reference evidence="2" key="1">
    <citation type="submission" date="2023-09" db="UniProtKB">
        <authorList>
            <consortium name="Ensembl"/>
        </authorList>
    </citation>
    <scope>IDENTIFICATION</scope>
</reference>
<evidence type="ECO:0000256" key="1">
    <source>
        <dbReference type="SAM" id="MobiDB-lite"/>
    </source>
</evidence>
<dbReference type="AlphaFoldDB" id="A0A3B4GP91"/>
<dbReference type="Gene3D" id="3.30.420.10">
    <property type="entry name" value="Ribonuclease H-like superfamily/Ribonuclease H"/>
    <property type="match status" value="1"/>
</dbReference>
<feature type="region of interest" description="Disordered" evidence="1">
    <location>
        <begin position="1"/>
        <end position="37"/>
    </location>
</feature>
<evidence type="ECO:0000313" key="2">
    <source>
        <dbReference type="Ensembl" id="ENSPNYP00000023308.1"/>
    </source>
</evidence>
<feature type="compositionally biased region" description="Basic and acidic residues" evidence="1">
    <location>
        <begin position="28"/>
        <end position="37"/>
    </location>
</feature>
<dbReference type="Ensembl" id="ENSPNYT00000023877.1">
    <property type="protein sequence ID" value="ENSPNYP00000023308.1"/>
    <property type="gene ID" value="ENSPNYG00000017592.1"/>
</dbReference>
<proteinExistence type="predicted"/>
<dbReference type="GeneTree" id="ENSGT00940000176997"/>
<dbReference type="InterPro" id="IPR036397">
    <property type="entry name" value="RNaseH_sf"/>
</dbReference>
<name>A0A3B4GP91_9CICH</name>
<dbReference type="GO" id="GO:0003676">
    <property type="term" value="F:nucleic acid binding"/>
    <property type="evidence" value="ECO:0007669"/>
    <property type="project" value="InterPro"/>
</dbReference>